<evidence type="ECO:0000256" key="2">
    <source>
        <dbReference type="SAM" id="SignalP"/>
    </source>
</evidence>
<accession>A0A0A9CPZ5</accession>
<sequence>MALVASVAGMVLVASVAGRVQVASVDGMVLGPVVLKEEGDEDLVVLAGEVEQAPVPSVVVVAGVILLVLVDVAGVIFLVLVDAARVILPVLVDEVGEISLVDVVGGGVDLVGGDVLTEAHMIGTSQMDGEDSMAVEDLATRVGIGATAAAQIEADREAMTDEVIVGALVGAGAGHVAGAAAGAGAGAATAAGVAAGAGAMAQDRSAGPEQDLVLMCCHLRLELDLL</sequence>
<name>A0A0A9CPZ5_ARUDO</name>
<keyword evidence="1" id="KW-1133">Transmembrane helix</keyword>
<evidence type="ECO:0000256" key="1">
    <source>
        <dbReference type="SAM" id="Phobius"/>
    </source>
</evidence>
<keyword evidence="1" id="KW-0812">Transmembrane</keyword>
<feature type="chain" id="PRO_5002063448" evidence="2">
    <location>
        <begin position="19"/>
        <end position="226"/>
    </location>
</feature>
<keyword evidence="2" id="KW-0732">Signal</keyword>
<feature type="signal peptide" evidence="2">
    <location>
        <begin position="1"/>
        <end position="18"/>
    </location>
</feature>
<reference evidence="3" key="1">
    <citation type="submission" date="2014-09" db="EMBL/GenBank/DDBJ databases">
        <authorList>
            <person name="Magalhaes I.L.F."/>
            <person name="Oliveira U."/>
            <person name="Santos F.R."/>
            <person name="Vidigal T.H.D.A."/>
            <person name="Brescovit A.D."/>
            <person name="Santos A.J."/>
        </authorList>
    </citation>
    <scope>NUCLEOTIDE SEQUENCE</scope>
    <source>
        <tissue evidence="3">Shoot tissue taken approximately 20 cm above the soil surface</tissue>
    </source>
</reference>
<organism evidence="3">
    <name type="scientific">Arundo donax</name>
    <name type="common">Giant reed</name>
    <name type="synonym">Donax arundinaceus</name>
    <dbReference type="NCBI Taxonomy" id="35708"/>
    <lineage>
        <taxon>Eukaryota</taxon>
        <taxon>Viridiplantae</taxon>
        <taxon>Streptophyta</taxon>
        <taxon>Embryophyta</taxon>
        <taxon>Tracheophyta</taxon>
        <taxon>Spermatophyta</taxon>
        <taxon>Magnoliopsida</taxon>
        <taxon>Liliopsida</taxon>
        <taxon>Poales</taxon>
        <taxon>Poaceae</taxon>
        <taxon>PACMAD clade</taxon>
        <taxon>Arundinoideae</taxon>
        <taxon>Arundineae</taxon>
        <taxon>Arundo</taxon>
    </lineage>
</organism>
<dbReference type="EMBL" id="GBRH01220284">
    <property type="protein sequence ID" value="JAD77611.1"/>
    <property type="molecule type" value="Transcribed_RNA"/>
</dbReference>
<evidence type="ECO:0000313" key="3">
    <source>
        <dbReference type="EMBL" id="JAD77611.1"/>
    </source>
</evidence>
<proteinExistence type="predicted"/>
<protein>
    <submittedName>
        <fullName evidence="3">Uncharacterized protein</fullName>
    </submittedName>
</protein>
<reference evidence="3" key="2">
    <citation type="journal article" date="2015" name="Data Brief">
        <title>Shoot transcriptome of the giant reed, Arundo donax.</title>
        <authorList>
            <person name="Barrero R.A."/>
            <person name="Guerrero F.D."/>
            <person name="Moolhuijzen P."/>
            <person name="Goolsby J.A."/>
            <person name="Tidwell J."/>
            <person name="Bellgard S.E."/>
            <person name="Bellgard M.I."/>
        </authorList>
    </citation>
    <scope>NUCLEOTIDE SEQUENCE</scope>
    <source>
        <tissue evidence="3">Shoot tissue taken approximately 20 cm above the soil surface</tissue>
    </source>
</reference>
<keyword evidence="1" id="KW-0472">Membrane</keyword>
<dbReference type="AlphaFoldDB" id="A0A0A9CPZ5"/>
<feature type="transmembrane region" description="Helical" evidence="1">
    <location>
        <begin position="58"/>
        <end position="81"/>
    </location>
</feature>